<keyword evidence="2" id="KW-1185">Reference proteome</keyword>
<proteinExistence type="predicted"/>
<protein>
    <submittedName>
        <fullName evidence="1">Uncharacterized protein</fullName>
    </submittedName>
</protein>
<gene>
    <name evidence="1" type="ORF">KDN34_03285</name>
</gene>
<reference evidence="1 2" key="1">
    <citation type="submission" date="2021-04" db="EMBL/GenBank/DDBJ databases">
        <title>Novel species identification of genus Shewanella.</title>
        <authorList>
            <person name="Liu G."/>
        </authorList>
    </citation>
    <scope>NUCLEOTIDE SEQUENCE [LARGE SCALE GENOMIC DNA]</scope>
    <source>
        <strain evidence="1 2">FJAT-54481</strain>
    </source>
</reference>
<name>A0ABX7YUM2_9GAMM</name>
<accession>A0ABX7YUM2</accession>
<dbReference type="EMBL" id="CP073587">
    <property type="protein sequence ID" value="QUN06497.1"/>
    <property type="molecule type" value="Genomic_DNA"/>
</dbReference>
<evidence type="ECO:0000313" key="2">
    <source>
        <dbReference type="Proteomes" id="UP000679575"/>
    </source>
</evidence>
<evidence type="ECO:0000313" key="1">
    <source>
        <dbReference type="EMBL" id="QUN06497.1"/>
    </source>
</evidence>
<dbReference type="RefSeq" id="WP_212595511.1">
    <property type="nucleotide sequence ID" value="NZ_CP073587.1"/>
</dbReference>
<dbReference type="Proteomes" id="UP000679575">
    <property type="component" value="Chromosome"/>
</dbReference>
<sequence length="113" mass="12451">MKRMQQAITLWLASVTLTLSLAVISAPRDLAEGSLLFADDQSMLQAILPDNSLPVLLLENAFEPIEPVIPRTRTKLVPRRVLSSVLPQSEYKRALVKTSVFPQALTRAPPAFA</sequence>
<organism evidence="1 2">
    <name type="scientific">Shewanella yunxiaonensis</name>
    <dbReference type="NCBI Taxonomy" id="2829809"/>
    <lineage>
        <taxon>Bacteria</taxon>
        <taxon>Pseudomonadati</taxon>
        <taxon>Pseudomonadota</taxon>
        <taxon>Gammaproteobacteria</taxon>
        <taxon>Alteromonadales</taxon>
        <taxon>Shewanellaceae</taxon>
        <taxon>Shewanella</taxon>
    </lineage>
</organism>